<keyword evidence="2" id="KW-0489">Methyltransferase</keyword>
<gene>
    <name evidence="2" type="ORF">STAS_03020</name>
</gene>
<evidence type="ECO:0000256" key="1">
    <source>
        <dbReference type="SAM" id="MobiDB-lite"/>
    </source>
</evidence>
<accession>A0A5A7P3N7</accession>
<organism evidence="2 3">
    <name type="scientific">Striga asiatica</name>
    <name type="common">Asiatic witchweed</name>
    <name type="synonym">Buchnera asiatica</name>
    <dbReference type="NCBI Taxonomy" id="4170"/>
    <lineage>
        <taxon>Eukaryota</taxon>
        <taxon>Viridiplantae</taxon>
        <taxon>Streptophyta</taxon>
        <taxon>Embryophyta</taxon>
        <taxon>Tracheophyta</taxon>
        <taxon>Spermatophyta</taxon>
        <taxon>Magnoliopsida</taxon>
        <taxon>eudicotyledons</taxon>
        <taxon>Gunneridae</taxon>
        <taxon>Pentapetalae</taxon>
        <taxon>asterids</taxon>
        <taxon>lamiids</taxon>
        <taxon>Lamiales</taxon>
        <taxon>Orobanchaceae</taxon>
        <taxon>Buchnereae</taxon>
        <taxon>Striga</taxon>
    </lineage>
</organism>
<dbReference type="AlphaFoldDB" id="A0A5A7P3N7"/>
<evidence type="ECO:0000313" key="3">
    <source>
        <dbReference type="Proteomes" id="UP000325081"/>
    </source>
</evidence>
<sequence length="164" mass="17499">MVMMEKKPWFGICSKIVSAALRPNNNWTRLKRFRNLVAAPTPLTPNRRRCPQIPVPNSTSQWPDIQNATVDPTSKPGSESPSDTDLVPRLSPSPPTFGVIGPHSGPTFSTPIQDAEPTSSRPKSQAPRVALVTIAVSTDPGKHTNAAATATATTTAPLCVSSHI</sequence>
<dbReference type="GO" id="GO:0008168">
    <property type="term" value="F:methyltransferase activity"/>
    <property type="evidence" value="ECO:0007669"/>
    <property type="project" value="UniProtKB-KW"/>
</dbReference>
<evidence type="ECO:0000313" key="2">
    <source>
        <dbReference type="EMBL" id="GER27320.1"/>
    </source>
</evidence>
<proteinExistence type="predicted"/>
<dbReference type="EMBL" id="BKCP01001669">
    <property type="protein sequence ID" value="GER27320.1"/>
    <property type="molecule type" value="Genomic_DNA"/>
</dbReference>
<keyword evidence="3" id="KW-1185">Reference proteome</keyword>
<reference evidence="3" key="1">
    <citation type="journal article" date="2019" name="Curr. Biol.">
        <title>Genome Sequence of Striga asiatica Provides Insight into the Evolution of Plant Parasitism.</title>
        <authorList>
            <person name="Yoshida S."/>
            <person name="Kim S."/>
            <person name="Wafula E.K."/>
            <person name="Tanskanen J."/>
            <person name="Kim Y.M."/>
            <person name="Honaas L."/>
            <person name="Yang Z."/>
            <person name="Spallek T."/>
            <person name="Conn C.E."/>
            <person name="Ichihashi Y."/>
            <person name="Cheong K."/>
            <person name="Cui S."/>
            <person name="Der J.P."/>
            <person name="Gundlach H."/>
            <person name="Jiao Y."/>
            <person name="Hori C."/>
            <person name="Ishida J.K."/>
            <person name="Kasahara H."/>
            <person name="Kiba T."/>
            <person name="Kim M.S."/>
            <person name="Koo N."/>
            <person name="Laohavisit A."/>
            <person name="Lee Y.H."/>
            <person name="Lumba S."/>
            <person name="McCourt P."/>
            <person name="Mortimer J.C."/>
            <person name="Mutuku J.M."/>
            <person name="Nomura T."/>
            <person name="Sasaki-Sekimoto Y."/>
            <person name="Seto Y."/>
            <person name="Wang Y."/>
            <person name="Wakatake T."/>
            <person name="Sakakibara H."/>
            <person name="Demura T."/>
            <person name="Yamaguchi S."/>
            <person name="Yoneyama K."/>
            <person name="Manabe R.I."/>
            <person name="Nelson D.C."/>
            <person name="Schulman A.H."/>
            <person name="Timko M.P."/>
            <person name="dePamphilis C.W."/>
            <person name="Choi D."/>
            <person name="Shirasu K."/>
        </authorList>
    </citation>
    <scope>NUCLEOTIDE SEQUENCE [LARGE SCALE GENOMIC DNA]</scope>
    <source>
        <strain evidence="3">cv. UVA1</strain>
    </source>
</reference>
<feature type="region of interest" description="Disordered" evidence="1">
    <location>
        <begin position="41"/>
        <end position="127"/>
    </location>
</feature>
<comment type="caution">
    <text evidence="2">The sequence shown here is derived from an EMBL/GenBank/DDBJ whole genome shotgun (WGS) entry which is preliminary data.</text>
</comment>
<feature type="compositionally biased region" description="Polar residues" evidence="1">
    <location>
        <begin position="55"/>
        <end position="83"/>
    </location>
</feature>
<dbReference type="Proteomes" id="UP000325081">
    <property type="component" value="Unassembled WGS sequence"/>
</dbReference>
<dbReference type="GO" id="GO:0032259">
    <property type="term" value="P:methylation"/>
    <property type="evidence" value="ECO:0007669"/>
    <property type="project" value="UniProtKB-KW"/>
</dbReference>
<feature type="compositionally biased region" description="Polar residues" evidence="1">
    <location>
        <begin position="106"/>
        <end position="123"/>
    </location>
</feature>
<keyword evidence="2" id="KW-0808">Transferase</keyword>
<protein>
    <submittedName>
        <fullName evidence="2">S-adenosyl-L-methionine-dependentmethyltransferases superfamily protein</fullName>
    </submittedName>
</protein>
<name>A0A5A7P3N7_STRAF</name>